<keyword evidence="1" id="KW-0175">Coiled coil</keyword>
<evidence type="ECO:0000256" key="1">
    <source>
        <dbReference type="SAM" id="Coils"/>
    </source>
</evidence>
<dbReference type="eggNOG" id="COG0457">
    <property type="taxonomic scope" value="Bacteria"/>
</dbReference>
<dbReference type="STRING" id="324602.Caur_3697"/>
<keyword evidence="3" id="KW-1185">Reference proteome</keyword>
<evidence type="ECO:0000313" key="2">
    <source>
        <dbReference type="EMBL" id="ABY36877.1"/>
    </source>
</evidence>
<dbReference type="eggNOG" id="COG3209">
    <property type="taxonomic scope" value="Bacteria"/>
</dbReference>
<sequence>MYYNASNDDPDIGRFLSADTIIPASPPLTVWPSDATAQGMWRSAGSGPVNPQDLNRYAYALNNPLPATDPTGHLPLLPVPIAGGLALLKAIDDGWTTWDAVQATHTLADPQASVEEKRAAAANLALTAALEAAEPDDLLPVALPLDDLLRVGIIGGSKGAGKSLPAAYEIAKAGGRQAGVLKNYLSRRSAEIERALRSLERQAALHRDKLANPAQYAEEWETMTAERRKALLRYWHKEATNYAEQADVLRGLLMERSQGGS</sequence>
<reference evidence="3" key="1">
    <citation type="journal article" date="2011" name="BMC Genomics">
        <title>Complete genome sequence of the filamentous anoxygenic phototrophic bacterium Chloroflexus aurantiacus.</title>
        <authorList>
            <person name="Tang K.H."/>
            <person name="Barry K."/>
            <person name="Chertkov O."/>
            <person name="Dalin E."/>
            <person name="Han C.S."/>
            <person name="Hauser L.J."/>
            <person name="Honchak B.M."/>
            <person name="Karbach L.E."/>
            <person name="Land M.L."/>
            <person name="Lapidus A."/>
            <person name="Larimer F.W."/>
            <person name="Mikhailova N."/>
            <person name="Pitluck S."/>
            <person name="Pierson B.K."/>
            <person name="Blankenship R.E."/>
        </authorList>
    </citation>
    <scope>NUCLEOTIDE SEQUENCE [LARGE SCALE GENOMIC DNA]</scope>
    <source>
        <strain evidence="3">ATCC 29366 / DSM 635 / J-10-fl</strain>
    </source>
</reference>
<name>A9WB84_CHLAA</name>
<dbReference type="HOGENOM" id="CLU_1254099_0_0_0"/>
<dbReference type="EMBL" id="CP000909">
    <property type="protein sequence ID" value="ABY36877.1"/>
    <property type="molecule type" value="Genomic_DNA"/>
</dbReference>
<dbReference type="PATRIC" id="fig|324602.8.peg.4148"/>
<dbReference type="InParanoid" id="A9WB84"/>
<dbReference type="Gene3D" id="2.180.10.10">
    <property type="entry name" value="RHS repeat-associated core"/>
    <property type="match status" value="1"/>
</dbReference>
<dbReference type="Proteomes" id="UP000002008">
    <property type="component" value="Chromosome"/>
</dbReference>
<evidence type="ECO:0000313" key="3">
    <source>
        <dbReference type="Proteomes" id="UP000002008"/>
    </source>
</evidence>
<proteinExistence type="predicted"/>
<organism evidence="2 3">
    <name type="scientific">Chloroflexus aurantiacus (strain ATCC 29366 / DSM 635 / J-10-fl)</name>
    <dbReference type="NCBI Taxonomy" id="324602"/>
    <lineage>
        <taxon>Bacteria</taxon>
        <taxon>Bacillati</taxon>
        <taxon>Chloroflexota</taxon>
        <taxon>Chloroflexia</taxon>
        <taxon>Chloroflexales</taxon>
        <taxon>Chloroflexineae</taxon>
        <taxon>Chloroflexaceae</taxon>
        <taxon>Chloroflexus</taxon>
    </lineage>
</organism>
<protein>
    <submittedName>
        <fullName evidence="2">Uncharacterized protein</fullName>
    </submittedName>
</protein>
<feature type="coiled-coil region" evidence="1">
    <location>
        <begin position="182"/>
        <end position="209"/>
    </location>
</feature>
<gene>
    <name evidence="2" type="ordered locus">Caur_3697</name>
</gene>
<dbReference type="AlphaFoldDB" id="A9WB84"/>
<accession>A9WB84</accession>
<dbReference type="PANTHER" id="PTHR37465">
    <property type="match status" value="1"/>
</dbReference>
<dbReference type="EnsemblBacteria" id="ABY36877">
    <property type="protein sequence ID" value="ABY36877"/>
    <property type="gene ID" value="Caur_3697"/>
</dbReference>
<dbReference type="KEGG" id="cau:Caur_3697"/>
<dbReference type="PANTHER" id="PTHR37465:SF1">
    <property type="entry name" value="BACTERIAL TOXIN 44 DOMAIN-CONTAINING PROTEIN"/>
    <property type="match status" value="1"/>
</dbReference>